<reference evidence="1" key="1">
    <citation type="submission" date="2018-06" db="EMBL/GenBank/DDBJ databases">
        <authorList>
            <person name="Zhirakovskaya E."/>
        </authorList>
    </citation>
    <scope>NUCLEOTIDE SEQUENCE</scope>
</reference>
<gene>
    <name evidence="1" type="ORF">MNBD_GAMMA12-616</name>
</gene>
<organism evidence="1">
    <name type="scientific">hydrothermal vent metagenome</name>
    <dbReference type="NCBI Taxonomy" id="652676"/>
    <lineage>
        <taxon>unclassified sequences</taxon>
        <taxon>metagenomes</taxon>
        <taxon>ecological metagenomes</taxon>
    </lineage>
</organism>
<protein>
    <submittedName>
        <fullName evidence="1">Uncharacterized protein</fullName>
    </submittedName>
</protein>
<dbReference type="AlphaFoldDB" id="A0A3B0YVZ2"/>
<proteinExistence type="predicted"/>
<name>A0A3B0YVZ2_9ZZZZ</name>
<evidence type="ECO:0000313" key="1">
    <source>
        <dbReference type="EMBL" id="VAW78419.1"/>
    </source>
</evidence>
<dbReference type="EMBL" id="UOFL01000152">
    <property type="protein sequence ID" value="VAW78419.1"/>
    <property type="molecule type" value="Genomic_DNA"/>
</dbReference>
<sequence>MEHDDISNVISLIRKDKINEAFITFMGQKSRVACDRKCFKAWGINNRPEHENENSVDLLTEVIYLRDHELGNAPNDARTTEGDNTKPLSPDSFPNKWCISPLCQTSCRLY</sequence>
<accession>A0A3B0YVZ2</accession>